<dbReference type="CDD" id="cd02440">
    <property type="entry name" value="AdoMet_MTases"/>
    <property type="match status" value="1"/>
</dbReference>
<name>A0ABR4CA85_9HELO</name>
<keyword evidence="2" id="KW-1185">Reference proteome</keyword>
<dbReference type="SUPFAM" id="SSF53335">
    <property type="entry name" value="S-adenosyl-L-methionine-dependent methyltransferases"/>
    <property type="match status" value="1"/>
</dbReference>
<organism evidence="1 2">
    <name type="scientific">Oculimacula yallundae</name>
    <dbReference type="NCBI Taxonomy" id="86028"/>
    <lineage>
        <taxon>Eukaryota</taxon>
        <taxon>Fungi</taxon>
        <taxon>Dikarya</taxon>
        <taxon>Ascomycota</taxon>
        <taxon>Pezizomycotina</taxon>
        <taxon>Leotiomycetes</taxon>
        <taxon>Helotiales</taxon>
        <taxon>Ploettnerulaceae</taxon>
        <taxon>Oculimacula</taxon>
    </lineage>
</organism>
<dbReference type="Gene3D" id="3.40.50.150">
    <property type="entry name" value="Vaccinia Virus protein VP39"/>
    <property type="match status" value="1"/>
</dbReference>
<evidence type="ECO:0000313" key="2">
    <source>
        <dbReference type="Proteomes" id="UP001595075"/>
    </source>
</evidence>
<dbReference type="Pfam" id="PF13489">
    <property type="entry name" value="Methyltransf_23"/>
    <property type="match status" value="1"/>
</dbReference>
<dbReference type="PANTHER" id="PTHR43591:SF102">
    <property type="entry name" value="S-ADENOSYL-L-METHIONINE-DEPENDENT METHYLTRANSFERASE"/>
    <property type="match status" value="1"/>
</dbReference>
<dbReference type="Proteomes" id="UP001595075">
    <property type="component" value="Unassembled WGS sequence"/>
</dbReference>
<reference evidence="1 2" key="1">
    <citation type="journal article" date="2024" name="Commun. Biol.">
        <title>Comparative genomic analysis of thermophilic fungi reveals convergent evolutionary adaptations and gene losses.</title>
        <authorList>
            <person name="Steindorff A.S."/>
            <person name="Aguilar-Pontes M.V."/>
            <person name="Robinson A.J."/>
            <person name="Andreopoulos B."/>
            <person name="LaButti K."/>
            <person name="Kuo A."/>
            <person name="Mondo S."/>
            <person name="Riley R."/>
            <person name="Otillar R."/>
            <person name="Haridas S."/>
            <person name="Lipzen A."/>
            <person name="Grimwood J."/>
            <person name="Schmutz J."/>
            <person name="Clum A."/>
            <person name="Reid I.D."/>
            <person name="Moisan M.C."/>
            <person name="Butler G."/>
            <person name="Nguyen T.T.M."/>
            <person name="Dewar K."/>
            <person name="Conant G."/>
            <person name="Drula E."/>
            <person name="Henrissat B."/>
            <person name="Hansel C."/>
            <person name="Singer S."/>
            <person name="Hutchinson M.I."/>
            <person name="de Vries R.P."/>
            <person name="Natvig D.O."/>
            <person name="Powell A.J."/>
            <person name="Tsang A."/>
            <person name="Grigoriev I.V."/>
        </authorList>
    </citation>
    <scope>NUCLEOTIDE SEQUENCE [LARGE SCALE GENOMIC DNA]</scope>
    <source>
        <strain evidence="1 2">CBS 494.80</strain>
    </source>
</reference>
<evidence type="ECO:0008006" key="3">
    <source>
        <dbReference type="Google" id="ProtNLM"/>
    </source>
</evidence>
<evidence type="ECO:0000313" key="1">
    <source>
        <dbReference type="EMBL" id="KAL2066139.1"/>
    </source>
</evidence>
<proteinExistence type="predicted"/>
<accession>A0ABR4CA85</accession>
<protein>
    <recommendedName>
        <fullName evidence="3">S-adenosyl-L-methionine-dependent methyltransferase</fullName>
    </recommendedName>
</protein>
<sequence length="320" mass="35563">MAIDEKLNSYTEDQGTLGVGGGVSLQLEVDRDYDYESGRVHTGTTITDVYSYTDCNGRTYHGRTRGAYSLPNDGEEQDRQDFIHHIYRLILDSKLGLAPTDSPSHVLDIATGTGIWAIEFAKEHPDAFVVGTDLNVIQPVSPAPNCCFIQENSETQDWSFPFTFDYIHARNVGPCFTNFALVCQRAYNHTSPGGWIEIQDASWDPFSIDGSLSGTALERWFQIIKSAGTYASGDVTKTIHYKGYLQQAGYADIVEVIEPVPSHPWARGRRMKVLGAFKGTYKIHKFIGIWMPTLYTDEDLLTRNSCPHPDGLGHSIGVLA</sequence>
<dbReference type="EMBL" id="JAZHXI010000011">
    <property type="protein sequence ID" value="KAL2066139.1"/>
    <property type="molecule type" value="Genomic_DNA"/>
</dbReference>
<comment type="caution">
    <text evidence="1">The sequence shown here is derived from an EMBL/GenBank/DDBJ whole genome shotgun (WGS) entry which is preliminary data.</text>
</comment>
<gene>
    <name evidence="1" type="ORF">VTL71DRAFT_2210</name>
</gene>
<dbReference type="PANTHER" id="PTHR43591">
    <property type="entry name" value="METHYLTRANSFERASE"/>
    <property type="match status" value="1"/>
</dbReference>
<dbReference type="InterPro" id="IPR029063">
    <property type="entry name" value="SAM-dependent_MTases_sf"/>
</dbReference>